<reference evidence="2" key="1">
    <citation type="submission" date="2021-12" db="EMBL/GenBank/DDBJ databases">
        <authorList>
            <person name="King R."/>
        </authorList>
    </citation>
    <scope>NUCLEOTIDE SEQUENCE</scope>
</reference>
<feature type="coiled-coil region" evidence="1">
    <location>
        <begin position="24"/>
        <end position="51"/>
    </location>
</feature>
<evidence type="ECO:0000256" key="1">
    <source>
        <dbReference type="SAM" id="Coils"/>
    </source>
</evidence>
<dbReference type="EMBL" id="OU893346">
    <property type="protein sequence ID" value="CAG9786226.1"/>
    <property type="molecule type" value="Genomic_DNA"/>
</dbReference>
<keyword evidence="3" id="KW-1185">Reference proteome</keyword>
<gene>
    <name evidence="2" type="ORF">DIATSA_LOCUS4195</name>
</gene>
<evidence type="ECO:0000313" key="2">
    <source>
        <dbReference type="EMBL" id="CAG9786226.1"/>
    </source>
</evidence>
<organism evidence="2 3">
    <name type="scientific">Diatraea saccharalis</name>
    <name type="common">sugarcane borer</name>
    <dbReference type="NCBI Taxonomy" id="40085"/>
    <lineage>
        <taxon>Eukaryota</taxon>
        <taxon>Metazoa</taxon>
        <taxon>Ecdysozoa</taxon>
        <taxon>Arthropoda</taxon>
        <taxon>Hexapoda</taxon>
        <taxon>Insecta</taxon>
        <taxon>Pterygota</taxon>
        <taxon>Neoptera</taxon>
        <taxon>Endopterygota</taxon>
        <taxon>Lepidoptera</taxon>
        <taxon>Glossata</taxon>
        <taxon>Ditrysia</taxon>
        <taxon>Pyraloidea</taxon>
        <taxon>Crambidae</taxon>
        <taxon>Crambinae</taxon>
        <taxon>Diatraea</taxon>
    </lineage>
</organism>
<dbReference type="OrthoDB" id="7490061at2759"/>
<reference evidence="2" key="2">
    <citation type="submission" date="2022-10" db="EMBL/GenBank/DDBJ databases">
        <authorList>
            <consortium name="ENA_rothamsted_submissions"/>
            <consortium name="culmorum"/>
            <person name="King R."/>
        </authorList>
    </citation>
    <scope>NUCLEOTIDE SEQUENCE</scope>
</reference>
<dbReference type="Proteomes" id="UP001153714">
    <property type="component" value="Chromosome 15"/>
</dbReference>
<protein>
    <submittedName>
        <fullName evidence="2">Uncharacterized protein</fullName>
    </submittedName>
</protein>
<proteinExistence type="predicted"/>
<sequence>MPARSLPDLSIRENDEIVLLKQTISNLNIQLETAHLEIENLHLENNALQKQIVERDSKIKQLITICSSTKKVIKKKCEFSVSKFNTSTGSQNTDTRVASIQTEYQKQDLDTSKSLNNTKEKVVKSKIMIYGAQQCVGLASLLSDLRRNTKYEDYKIFAETKPFAQTEDILKSVDYCNLGSMDKIILCVGENDSNALKTTSELYYVLKKVKNATVIVLGVLNNDHQNERLLNYSIEKTCKMFTNCHFIRFDTFAKKLLNKMVKKYICTRVNMLIDTIDYEYKYLITKTNVNMFNYTRHNLRKKSLMHENRKTQLQKKIYDYFPKLNKTKSIQKTSDQNTFFR</sequence>
<name>A0A9N9WDE3_9NEOP</name>
<keyword evidence="1" id="KW-0175">Coiled coil</keyword>
<accession>A0A9N9WDE3</accession>
<evidence type="ECO:0000313" key="3">
    <source>
        <dbReference type="Proteomes" id="UP001153714"/>
    </source>
</evidence>
<dbReference type="AlphaFoldDB" id="A0A9N9WDE3"/>